<proteinExistence type="predicted"/>
<accession>E5DI46</accession>
<dbReference type="Proteomes" id="UP000008725">
    <property type="component" value="Segment"/>
</dbReference>
<keyword evidence="2" id="KW-1185">Reference proteome</keyword>
<evidence type="ECO:0000313" key="1">
    <source>
        <dbReference type="EMBL" id="ADB81531.1"/>
    </source>
</evidence>
<protein>
    <submittedName>
        <fullName evidence="1">Uncharacterized protein</fullName>
    </submittedName>
</protein>
<dbReference type="KEGG" id="vg:9926181"/>
<name>E5DI46_9CAUD</name>
<dbReference type="RefSeq" id="YP_004009893.1">
    <property type="nucleotide sequence ID" value="NC_014662.1"/>
</dbReference>
<gene>
    <name evidence="1" type="ORF">CC31p035</name>
</gene>
<organism evidence="1 2">
    <name type="scientific">Enterobacter phage CC31</name>
    <dbReference type="NCBI Taxonomy" id="709484"/>
    <lineage>
        <taxon>Viruses</taxon>
        <taxon>Duplodnaviria</taxon>
        <taxon>Heunggongvirae</taxon>
        <taxon>Uroviricota</taxon>
        <taxon>Caudoviricetes</taxon>
        <taxon>Pantevenvirales</taxon>
        <taxon>Straboviridae</taxon>
        <taxon>Tevenvirinae</taxon>
        <taxon>Karamvirus</taxon>
        <taxon>Karamvirus cc31</taxon>
    </lineage>
</organism>
<dbReference type="GeneID" id="9926181"/>
<dbReference type="EMBL" id="GU323318">
    <property type="protein sequence ID" value="ADB81531.1"/>
    <property type="molecule type" value="Genomic_DNA"/>
</dbReference>
<sequence length="93" mass="10301">MKLNQMLLVVRNTYDNTKPQAEIKDCLPGTLVVKSDDAKLECTGPVREALELGKTLIVVIPPFNDKHGGVTIGVTTLENDDYRLIRLTNVKHA</sequence>
<reference evidence="1 2" key="1">
    <citation type="journal article" date="2010" name="Virol. J.">
        <title>Genomes of the T4-related bacteriophages as windows on microbial genome evolution.</title>
        <authorList>
            <person name="Petrov V.M."/>
            <person name="Ratnayaka S."/>
            <person name="Nolan J.M."/>
            <person name="Miller E.S."/>
            <person name="Karam J.D."/>
        </authorList>
    </citation>
    <scope>NUCLEOTIDE SEQUENCE [LARGE SCALE GENOMIC DNA]</scope>
</reference>
<evidence type="ECO:0000313" key="2">
    <source>
        <dbReference type="Proteomes" id="UP000008725"/>
    </source>
</evidence>